<comment type="caution">
    <text evidence="1">The sequence shown here is derived from an EMBL/GenBank/DDBJ whole genome shotgun (WGS) entry which is preliminary data.</text>
</comment>
<evidence type="ECO:0000313" key="1">
    <source>
        <dbReference type="EMBL" id="KAA6334072.1"/>
    </source>
</evidence>
<proteinExistence type="predicted"/>
<organism evidence="1">
    <name type="scientific">termite gut metagenome</name>
    <dbReference type="NCBI Taxonomy" id="433724"/>
    <lineage>
        <taxon>unclassified sequences</taxon>
        <taxon>metagenomes</taxon>
        <taxon>organismal metagenomes</taxon>
    </lineage>
</organism>
<name>A0A5J4RKD8_9ZZZZ</name>
<dbReference type="AlphaFoldDB" id="A0A5J4RKD8"/>
<protein>
    <submittedName>
        <fullName evidence="1">Uncharacterized protein</fullName>
    </submittedName>
</protein>
<gene>
    <name evidence="1" type="ORF">EZS27_017587</name>
</gene>
<accession>A0A5J4RKD8</accession>
<reference evidence="1" key="1">
    <citation type="submission" date="2019-03" db="EMBL/GenBank/DDBJ databases">
        <title>Single cell metagenomics reveals metabolic interactions within the superorganism composed of flagellate Streblomastix strix and complex community of Bacteroidetes bacteria on its surface.</title>
        <authorList>
            <person name="Treitli S.C."/>
            <person name="Kolisko M."/>
            <person name="Husnik F."/>
            <person name="Keeling P."/>
            <person name="Hampl V."/>
        </authorList>
    </citation>
    <scope>NUCLEOTIDE SEQUENCE</scope>
    <source>
        <strain evidence="1">STM</strain>
    </source>
</reference>
<dbReference type="EMBL" id="SNRY01001038">
    <property type="protein sequence ID" value="KAA6334072.1"/>
    <property type="molecule type" value="Genomic_DNA"/>
</dbReference>
<sequence length="46" mass="5514">MVWVRIGCFQRSIFHLFTMEFLLIFLHTEDMGSVLVYGYKINKTVE</sequence>